<keyword evidence="8 12" id="KW-0378">Hydrolase</keyword>
<evidence type="ECO:0000256" key="1">
    <source>
        <dbReference type="ARBA" id="ARBA00001585"/>
    </source>
</evidence>
<keyword evidence="10" id="KW-0472">Membrane</keyword>
<feature type="domain" description="AB hydrolase-1" evidence="11">
    <location>
        <begin position="73"/>
        <end position="189"/>
    </location>
</feature>
<evidence type="ECO:0000256" key="4">
    <source>
        <dbReference type="ARBA" id="ARBA00012568"/>
    </source>
</evidence>
<dbReference type="InterPro" id="IPR005944">
    <property type="entry name" value="Pro_iminopeptidase"/>
</dbReference>
<evidence type="ECO:0000256" key="8">
    <source>
        <dbReference type="ARBA" id="ARBA00022801"/>
    </source>
</evidence>
<evidence type="ECO:0000313" key="13">
    <source>
        <dbReference type="Proteomes" id="UP000306912"/>
    </source>
</evidence>
<keyword evidence="7" id="KW-0645">Protease</keyword>
<evidence type="ECO:0000259" key="11">
    <source>
        <dbReference type="Pfam" id="PF00561"/>
    </source>
</evidence>
<accession>A0A5R8QDK0</accession>
<dbReference type="PANTHER" id="PTHR43722">
    <property type="entry name" value="PROLINE IMINOPEPTIDASE"/>
    <property type="match status" value="1"/>
</dbReference>
<dbReference type="AlphaFoldDB" id="A0A5R8QDK0"/>
<evidence type="ECO:0000256" key="3">
    <source>
        <dbReference type="ARBA" id="ARBA00010088"/>
    </source>
</evidence>
<keyword evidence="10" id="KW-1133">Transmembrane helix</keyword>
<evidence type="ECO:0000313" key="12">
    <source>
        <dbReference type="EMBL" id="TLG73847.1"/>
    </source>
</evidence>
<dbReference type="FunCoup" id="A0A5R8QDK0">
    <property type="interactions" value="97"/>
</dbReference>
<dbReference type="SUPFAM" id="SSF53474">
    <property type="entry name" value="alpha/beta-Hydrolases"/>
    <property type="match status" value="1"/>
</dbReference>
<organism evidence="12 13">
    <name type="scientific">Culicoidibacter larvae</name>
    <dbReference type="NCBI Taxonomy" id="2579976"/>
    <lineage>
        <taxon>Bacteria</taxon>
        <taxon>Bacillati</taxon>
        <taxon>Bacillota</taxon>
        <taxon>Culicoidibacteria</taxon>
        <taxon>Culicoidibacterales</taxon>
        <taxon>Culicoidibacteraceae</taxon>
        <taxon>Culicoidibacter</taxon>
    </lineage>
</organism>
<keyword evidence="5" id="KW-0031">Aminopeptidase</keyword>
<feature type="transmembrane region" description="Helical" evidence="10">
    <location>
        <begin position="12"/>
        <end position="32"/>
    </location>
</feature>
<dbReference type="Proteomes" id="UP000306912">
    <property type="component" value="Unassembled WGS sequence"/>
</dbReference>
<dbReference type="PRINTS" id="PR00793">
    <property type="entry name" value="PROAMNOPTASE"/>
</dbReference>
<keyword evidence="6" id="KW-0963">Cytoplasm</keyword>
<dbReference type="EMBL" id="VBWP01000005">
    <property type="protein sequence ID" value="TLG73847.1"/>
    <property type="molecule type" value="Genomic_DNA"/>
</dbReference>
<dbReference type="EC" id="3.4.11.5" evidence="4"/>
<dbReference type="InterPro" id="IPR029058">
    <property type="entry name" value="AB_hydrolase_fold"/>
</dbReference>
<protein>
    <recommendedName>
        <fullName evidence="4">prolyl aminopeptidase</fullName>
        <ecNumber evidence="4">3.4.11.5</ecNumber>
    </recommendedName>
    <alternativeName>
        <fullName evidence="9">Prolyl aminopeptidase</fullName>
    </alternativeName>
</protein>
<comment type="catalytic activity">
    <reaction evidence="1">
        <text>Release of N-terminal proline from a peptide.</text>
        <dbReference type="EC" id="3.4.11.5"/>
    </reaction>
</comment>
<reference evidence="12 13" key="1">
    <citation type="submission" date="2019-05" db="EMBL/GenBank/DDBJ databases">
        <title>Culicoidintestinum kansasii gen. nov., sp. nov. from the gastrointestinal tract of the biting midge, Culicoides sonorensis.</title>
        <authorList>
            <person name="Neupane S."/>
            <person name="Ghosh A."/>
            <person name="Gunther S."/>
            <person name="Martin K."/>
            <person name="Zurek L."/>
        </authorList>
    </citation>
    <scope>NUCLEOTIDE SEQUENCE [LARGE SCALE GENOMIC DNA]</scope>
    <source>
        <strain evidence="12 13">CS-1</strain>
    </source>
</reference>
<keyword evidence="13" id="KW-1185">Reference proteome</keyword>
<evidence type="ECO:0000256" key="6">
    <source>
        <dbReference type="ARBA" id="ARBA00022490"/>
    </source>
</evidence>
<dbReference type="Pfam" id="PF00561">
    <property type="entry name" value="Abhydrolase_1"/>
    <property type="match status" value="1"/>
</dbReference>
<comment type="caution">
    <text evidence="12">The sequence shown here is derived from an EMBL/GenBank/DDBJ whole genome shotgun (WGS) entry which is preliminary data.</text>
</comment>
<evidence type="ECO:0000256" key="10">
    <source>
        <dbReference type="SAM" id="Phobius"/>
    </source>
</evidence>
<dbReference type="OrthoDB" id="53505at2"/>
<dbReference type="GO" id="GO:0005737">
    <property type="term" value="C:cytoplasm"/>
    <property type="evidence" value="ECO:0007669"/>
    <property type="project" value="UniProtKB-SubCell"/>
</dbReference>
<dbReference type="GO" id="GO:0004177">
    <property type="term" value="F:aminopeptidase activity"/>
    <property type="evidence" value="ECO:0007669"/>
    <property type="project" value="UniProtKB-KW"/>
</dbReference>
<evidence type="ECO:0000256" key="9">
    <source>
        <dbReference type="ARBA" id="ARBA00029605"/>
    </source>
</evidence>
<evidence type="ECO:0000256" key="7">
    <source>
        <dbReference type="ARBA" id="ARBA00022670"/>
    </source>
</evidence>
<proteinExistence type="inferred from homology"/>
<dbReference type="InParanoid" id="A0A5R8QDK0"/>
<sequence length="367" mass="42257">MERRRHNMEILLGILIALVVIVLVILIAYQVWKWNNRRQVRLTGEKAVDYGEYVELNGIEQYFYHRGHDKNNPVMIFLHGGPGSPMLPFANAFQLEWEKQVTVVQWDQRGAGKTYFRNRDKKTPTITMEQMLADGKAMIDYLKTKYDKDKIIIMGHSWGSVLGSQLALKYPHDIIAYIGIGQVVNMFNNEQVGYDKVLEAAKKAGNSKDIQILESLLPYPTYEFDERMKKNIMRLRGVQAKYKLSTGVSFELVKLAFGSPFYSFHDATFFLQTKAASLMAPLFDDLLKFDLPTIGTEYQVPYFTIQGENDWQTPISLAREYFAEVQAPRKEFFAIENACHSPMLENKALNDKVVLRILSEINEKGKD</sequence>
<keyword evidence="10" id="KW-0812">Transmembrane</keyword>
<dbReference type="PANTHER" id="PTHR43722:SF1">
    <property type="entry name" value="PROLINE IMINOPEPTIDASE"/>
    <property type="match status" value="1"/>
</dbReference>
<dbReference type="GO" id="GO:0006508">
    <property type="term" value="P:proteolysis"/>
    <property type="evidence" value="ECO:0007669"/>
    <property type="project" value="UniProtKB-KW"/>
</dbReference>
<comment type="subcellular location">
    <subcellularLocation>
        <location evidence="2">Cytoplasm</location>
    </subcellularLocation>
</comment>
<evidence type="ECO:0000256" key="5">
    <source>
        <dbReference type="ARBA" id="ARBA00022438"/>
    </source>
</evidence>
<gene>
    <name evidence="12" type="ORF">FEZ08_06850</name>
</gene>
<dbReference type="InterPro" id="IPR000073">
    <property type="entry name" value="AB_hydrolase_1"/>
</dbReference>
<dbReference type="InterPro" id="IPR002410">
    <property type="entry name" value="Peptidase_S33"/>
</dbReference>
<dbReference type="Gene3D" id="3.40.50.1820">
    <property type="entry name" value="alpha/beta hydrolase"/>
    <property type="match status" value="1"/>
</dbReference>
<comment type="similarity">
    <text evidence="3">Belongs to the peptidase S33 family.</text>
</comment>
<evidence type="ECO:0000256" key="2">
    <source>
        <dbReference type="ARBA" id="ARBA00004496"/>
    </source>
</evidence>
<name>A0A5R8QDK0_9FIRM</name>